<feature type="region of interest" description="Disordered" evidence="1">
    <location>
        <begin position="182"/>
        <end position="229"/>
    </location>
</feature>
<feature type="compositionally biased region" description="Basic and acidic residues" evidence="1">
    <location>
        <begin position="494"/>
        <end position="505"/>
    </location>
</feature>
<feature type="compositionally biased region" description="Basic residues" evidence="1">
    <location>
        <begin position="191"/>
        <end position="203"/>
    </location>
</feature>
<comment type="caution">
    <text evidence="2">The sequence shown here is derived from an EMBL/GenBank/DDBJ whole genome shotgun (WGS) entry which is preliminary data.</text>
</comment>
<proteinExistence type="predicted"/>
<feature type="compositionally biased region" description="Basic and acidic residues" evidence="1">
    <location>
        <begin position="204"/>
        <end position="229"/>
    </location>
</feature>
<name>A0ABQ7PIS9_9HYPO</name>
<reference evidence="2 3" key="1">
    <citation type="journal article" date="2020" name="bioRxiv">
        <title>Whole genome comparisons of ergot fungi reveals the divergence and evolution of species within the genus Claviceps are the result of varying mechanisms driving genome evolution and host range expansion.</title>
        <authorList>
            <person name="Wyka S.A."/>
            <person name="Mondo S.J."/>
            <person name="Liu M."/>
            <person name="Dettman J."/>
            <person name="Nalam V."/>
            <person name="Broders K.D."/>
        </authorList>
    </citation>
    <scope>NUCLEOTIDE SEQUENCE [LARGE SCALE GENOMIC DNA]</scope>
    <source>
        <strain evidence="2 3">LM583</strain>
    </source>
</reference>
<evidence type="ECO:0000313" key="3">
    <source>
        <dbReference type="Proteomes" id="UP000742024"/>
    </source>
</evidence>
<sequence length="595" mass="68369">MAEEALNAILLGLPYPFRIGESLIKLAGLDGSNNYTASDLFDMTSDDDQSTGMGYATGEVPHQAMIQHDSSTSRRILERLETRVSLGADGIEIKIDHPNSQNQVWQLDSLPLIEKKSEPARRSLADMDVGSPLFMYVDFRFPMDVCSPFFMAGISHQDKRNGYFSYDSKGYPVPHDRIFKAEREGPAIPPTKRKTVHAMRIKRGKSEASKRGKSEAPKRSKPEAPESDARASRWYDPWVYQPPSWRLDNKRKDRRRGESKPDFEYTQDAQLVWRKYTTEEIRAYLDECPRKYALWLQRDLSQFNHRLQSRTGKSSVKKDRHCRWRDCPAEGKPVSGMYRVAFDEFPMQTSHGIKDPFKVAMVTHLWCFEQIFDPVIYHQNGRLHLDTRTFATPPSGLPDKRGLEPHPENLGRAEDINPFSIRIGNGKRSNNHERIPEAAYYPWLEKKIKDLAPAMDLPRIHDESLGYAFTLWQLEKETKSKLALRKKRHGKLQPPERDGRPESERFCGNSSTLHLGSLKGWKAYQKPTKKKNKKNANSSTTQCRDADPRDNEESPDEDDAPPQPRGEKRRRPDASEPGGDVDERPQKSPRKDKEP</sequence>
<feature type="region of interest" description="Disordered" evidence="1">
    <location>
        <begin position="483"/>
        <end position="512"/>
    </location>
</feature>
<protein>
    <submittedName>
        <fullName evidence="2">Uncharacterized protein</fullName>
    </submittedName>
</protein>
<evidence type="ECO:0000313" key="2">
    <source>
        <dbReference type="EMBL" id="KAG5965076.1"/>
    </source>
</evidence>
<feature type="region of interest" description="Disordered" evidence="1">
    <location>
        <begin position="525"/>
        <end position="595"/>
    </location>
</feature>
<dbReference type="Proteomes" id="UP000742024">
    <property type="component" value="Unassembled WGS sequence"/>
</dbReference>
<gene>
    <name evidence="2" type="ORF">E4U57_004494</name>
</gene>
<organism evidence="2 3">
    <name type="scientific">Claviceps arundinis</name>
    <dbReference type="NCBI Taxonomy" id="1623583"/>
    <lineage>
        <taxon>Eukaryota</taxon>
        <taxon>Fungi</taxon>
        <taxon>Dikarya</taxon>
        <taxon>Ascomycota</taxon>
        <taxon>Pezizomycotina</taxon>
        <taxon>Sordariomycetes</taxon>
        <taxon>Hypocreomycetidae</taxon>
        <taxon>Hypocreales</taxon>
        <taxon>Clavicipitaceae</taxon>
        <taxon>Claviceps</taxon>
    </lineage>
</organism>
<feature type="compositionally biased region" description="Basic and acidic residues" evidence="1">
    <location>
        <begin position="581"/>
        <end position="595"/>
    </location>
</feature>
<dbReference type="EMBL" id="SRPR01000034">
    <property type="protein sequence ID" value="KAG5965076.1"/>
    <property type="molecule type" value="Genomic_DNA"/>
</dbReference>
<keyword evidence="3" id="KW-1185">Reference proteome</keyword>
<accession>A0ABQ7PIS9</accession>
<evidence type="ECO:0000256" key="1">
    <source>
        <dbReference type="SAM" id="MobiDB-lite"/>
    </source>
</evidence>